<dbReference type="AlphaFoldDB" id="A0A0F4PPX0"/>
<feature type="binding site" evidence="6">
    <location>
        <position position="295"/>
    </location>
    <ligand>
        <name>substrate</name>
    </ligand>
</feature>
<feature type="binding site" evidence="6">
    <location>
        <position position="24"/>
    </location>
    <ligand>
        <name>substrate</name>
    </ligand>
</feature>
<dbReference type="Gene3D" id="3.20.20.120">
    <property type="entry name" value="Enolase-like C-terminal domain"/>
    <property type="match status" value="1"/>
</dbReference>
<feature type="active site" description="Proton acceptor; specific for (S)-substrate epimerization" evidence="5">
    <location>
        <position position="267"/>
    </location>
</feature>
<comment type="similarity">
    <text evidence="1">Belongs to the mandelate racemase/muconate lactonizing enzyme family.</text>
</comment>
<dbReference type="SFLD" id="SFLDF00009">
    <property type="entry name" value="o-succinylbenzoate_synthase"/>
    <property type="match status" value="1"/>
</dbReference>
<evidence type="ECO:0000259" key="8">
    <source>
        <dbReference type="SMART" id="SM00922"/>
    </source>
</evidence>
<dbReference type="eggNOG" id="COG4948">
    <property type="taxonomic scope" value="Bacteria"/>
</dbReference>
<gene>
    <name evidence="9" type="ORF">TW72_14705</name>
</gene>
<dbReference type="SFLD" id="SFLDG00180">
    <property type="entry name" value="muconate_cycloisomerase"/>
    <property type="match status" value="1"/>
</dbReference>
<feature type="binding site" evidence="6">
    <location>
        <position position="323"/>
    </location>
    <ligand>
        <name>substrate</name>
    </ligand>
</feature>
<name>A0A0F4PPX0_9GAMM</name>
<dbReference type="SMART" id="SM00922">
    <property type="entry name" value="MR_MLE"/>
    <property type="match status" value="1"/>
</dbReference>
<dbReference type="InterPro" id="IPR013342">
    <property type="entry name" value="Mandelate_racemase_C"/>
</dbReference>
<dbReference type="Proteomes" id="UP000033664">
    <property type="component" value="Unassembled WGS sequence"/>
</dbReference>
<evidence type="ECO:0000313" key="10">
    <source>
        <dbReference type="Proteomes" id="UP000033664"/>
    </source>
</evidence>
<feature type="binding site" evidence="6">
    <location>
        <position position="297"/>
    </location>
    <ligand>
        <name>substrate</name>
    </ligand>
</feature>
<keyword evidence="4" id="KW-0413">Isomerase</keyword>
<feature type="binding site" evidence="7">
    <location>
        <position position="243"/>
    </location>
    <ligand>
        <name>Mg(2+)</name>
        <dbReference type="ChEBI" id="CHEBI:18420"/>
    </ligand>
</feature>
<evidence type="ECO:0000256" key="1">
    <source>
        <dbReference type="ARBA" id="ARBA00008031"/>
    </source>
</evidence>
<dbReference type="Pfam" id="PF02746">
    <property type="entry name" value="MR_MLE_N"/>
    <property type="match status" value="1"/>
</dbReference>
<dbReference type="InterPro" id="IPR013341">
    <property type="entry name" value="Mandelate_racemase_N_dom"/>
</dbReference>
<feature type="binding site" evidence="6">
    <location>
        <position position="135"/>
    </location>
    <ligand>
        <name>substrate</name>
    </ligand>
</feature>
<feature type="binding site" evidence="6">
    <location>
        <position position="160"/>
    </location>
    <ligand>
        <name>substrate</name>
    </ligand>
</feature>
<dbReference type="PATRIC" id="fig|151081.8.peg.617"/>
<dbReference type="InterPro" id="IPR034603">
    <property type="entry name" value="Dipeptide_epimerase"/>
</dbReference>
<comment type="cofactor">
    <cofactor evidence="7">
        <name>Mg(2+)</name>
        <dbReference type="ChEBI" id="CHEBI:18420"/>
    </cofactor>
    <text evidence="7">Binds 1 Mg(2+) ion per subunit.</text>
</comment>
<evidence type="ECO:0000256" key="7">
    <source>
        <dbReference type="PIRSR" id="PIRSR634603-3"/>
    </source>
</evidence>
<feature type="active site" description="Proton acceptor; specific for (R)-substrate epimerization" evidence="5">
    <location>
        <position position="162"/>
    </location>
</feature>
<protein>
    <submittedName>
        <fullName evidence="9">L-alanine-DL-glutamate epimerase</fullName>
    </submittedName>
</protein>
<dbReference type="SUPFAM" id="SSF54826">
    <property type="entry name" value="Enolase N-terminal domain-like"/>
    <property type="match status" value="1"/>
</dbReference>
<comment type="caution">
    <text evidence="9">The sequence shown here is derived from an EMBL/GenBank/DDBJ whole genome shotgun (WGS) entry which is preliminary data.</text>
</comment>
<keyword evidence="10" id="KW-1185">Reference proteome</keyword>
<dbReference type="InterPro" id="IPR029065">
    <property type="entry name" value="Enolase_C-like"/>
</dbReference>
<organism evidence="9 10">
    <name type="scientific">Pseudoalteromonas ruthenica</name>
    <dbReference type="NCBI Taxonomy" id="151081"/>
    <lineage>
        <taxon>Bacteria</taxon>
        <taxon>Pseudomonadati</taxon>
        <taxon>Pseudomonadota</taxon>
        <taxon>Gammaproteobacteria</taxon>
        <taxon>Alteromonadales</taxon>
        <taxon>Pseudoalteromonadaceae</taxon>
        <taxon>Pseudoalteromonas</taxon>
    </lineage>
</organism>
<dbReference type="PANTHER" id="PTHR48073">
    <property type="entry name" value="O-SUCCINYLBENZOATE SYNTHASE-RELATED"/>
    <property type="match status" value="1"/>
</dbReference>
<dbReference type="GO" id="GO:0016855">
    <property type="term" value="F:racemase and epimerase activity, acting on amino acids and derivatives"/>
    <property type="evidence" value="ECO:0007669"/>
    <property type="project" value="InterPro"/>
</dbReference>
<dbReference type="GO" id="GO:0006518">
    <property type="term" value="P:peptide metabolic process"/>
    <property type="evidence" value="ECO:0007669"/>
    <property type="project" value="UniProtKB-ARBA"/>
</dbReference>
<evidence type="ECO:0000256" key="4">
    <source>
        <dbReference type="ARBA" id="ARBA00023235"/>
    </source>
</evidence>
<evidence type="ECO:0000313" key="9">
    <source>
        <dbReference type="EMBL" id="KJY97083.1"/>
    </source>
</evidence>
<keyword evidence="3 7" id="KW-0460">Magnesium</keyword>
<dbReference type="PANTHER" id="PTHR48073:SF2">
    <property type="entry name" value="O-SUCCINYLBENZOATE SYNTHASE"/>
    <property type="match status" value="1"/>
</dbReference>
<reference evidence="9 10" key="1">
    <citation type="journal article" date="2015" name="BMC Genomics">
        <title>Genome mining reveals unlocked bioactive potential of marine Gram-negative bacteria.</title>
        <authorList>
            <person name="Machado H."/>
            <person name="Sonnenschein E.C."/>
            <person name="Melchiorsen J."/>
            <person name="Gram L."/>
        </authorList>
    </citation>
    <scope>NUCLEOTIDE SEQUENCE [LARGE SCALE GENOMIC DNA]</scope>
    <source>
        <strain evidence="9 10">S3137</strain>
    </source>
</reference>
<dbReference type="GeneID" id="58229747"/>
<feature type="binding site" evidence="6">
    <location>
        <position position="321"/>
    </location>
    <ligand>
        <name>substrate</name>
    </ligand>
</feature>
<dbReference type="Gene3D" id="3.30.390.10">
    <property type="entry name" value="Enolase-like, N-terminal domain"/>
    <property type="match status" value="1"/>
</dbReference>
<evidence type="ECO:0000256" key="6">
    <source>
        <dbReference type="PIRSR" id="PIRSR634603-2"/>
    </source>
</evidence>
<dbReference type="FunFam" id="3.30.390.10:FF:000009">
    <property type="entry name" value="Hydrophobic dipeptide epimerase"/>
    <property type="match status" value="1"/>
</dbReference>
<feature type="binding site" evidence="7">
    <location>
        <position position="190"/>
    </location>
    <ligand>
        <name>Mg(2+)</name>
        <dbReference type="ChEBI" id="CHEBI:18420"/>
    </ligand>
</feature>
<dbReference type="EMBL" id="JXXZ01000013">
    <property type="protein sequence ID" value="KJY97083.1"/>
    <property type="molecule type" value="Genomic_DNA"/>
</dbReference>
<accession>A0A0F4PPX0</accession>
<dbReference type="SFLD" id="SFLDS00001">
    <property type="entry name" value="Enolase"/>
    <property type="match status" value="1"/>
</dbReference>
<feature type="domain" description="Mandelate racemase/muconate lactonizing enzyme C-terminal" evidence="8">
    <location>
        <begin position="141"/>
        <end position="239"/>
    </location>
</feature>
<dbReference type="InterPro" id="IPR029017">
    <property type="entry name" value="Enolase-like_N"/>
</dbReference>
<proteinExistence type="inferred from homology"/>
<dbReference type="SUPFAM" id="SSF51604">
    <property type="entry name" value="Enolase C-terminal domain-like"/>
    <property type="match status" value="1"/>
</dbReference>
<dbReference type="InterPro" id="IPR036849">
    <property type="entry name" value="Enolase-like_C_sf"/>
</dbReference>
<dbReference type="RefSeq" id="WP_045978485.1">
    <property type="nucleotide sequence ID" value="NZ_JXXY01000003.1"/>
</dbReference>
<dbReference type="OrthoDB" id="9796450at2"/>
<sequence>MIIQSVRFARLSVPLHTPFKTALRTVTHIDDLVLIIDTRCGRRGYGSAPSTPVITGDTHKSILSVIEQVLQHQLIGQHIQDINRLCDDLAAAVVGNYSAKAACEIALYDLWSQSLGVPLYQALGGHQSELKTDVTISVDSIDKMLSDCDRALSNGFDVLKIKIGNELEQDIKRVQAIAAHVDSKASLRLDVNQGWDAKQSVRALQAIESQGIVLELVEQPVPAHDIDGLCYISERVQSKIMADESAFSAKQVLTLLARGAVDIINIKLMKSGGLSRAIRIGEVAATYDCPCMIGCMLEGSIAVSAAAHLAAAKTRQISLIDLDGPALGQYDPIQGGTRFSGPVISLNQTAGLGIAAIDGLIELADGVWQ</sequence>
<dbReference type="GO" id="GO:0046872">
    <property type="term" value="F:metal ion binding"/>
    <property type="evidence" value="ECO:0007669"/>
    <property type="project" value="UniProtKB-KW"/>
</dbReference>
<keyword evidence="2 7" id="KW-0479">Metal-binding</keyword>
<dbReference type="CDD" id="cd03319">
    <property type="entry name" value="L-Ala-DL-Glu_epimerase"/>
    <property type="match status" value="1"/>
</dbReference>
<evidence type="ECO:0000256" key="2">
    <source>
        <dbReference type="ARBA" id="ARBA00022723"/>
    </source>
</evidence>
<feature type="binding site" evidence="7">
    <location>
        <position position="218"/>
    </location>
    <ligand>
        <name>Mg(2+)</name>
        <dbReference type="ChEBI" id="CHEBI:18420"/>
    </ligand>
</feature>
<evidence type="ECO:0000256" key="5">
    <source>
        <dbReference type="PIRSR" id="PIRSR634603-1"/>
    </source>
</evidence>
<dbReference type="Pfam" id="PF13378">
    <property type="entry name" value="MR_MLE_C"/>
    <property type="match status" value="1"/>
</dbReference>
<evidence type="ECO:0000256" key="3">
    <source>
        <dbReference type="ARBA" id="ARBA00022842"/>
    </source>
</evidence>